<organism evidence="2 3">
    <name type="scientific">Enterococcus faecalis RP2S-4</name>
    <dbReference type="NCBI Taxonomy" id="1244145"/>
    <lineage>
        <taxon>Bacteria</taxon>
        <taxon>Bacillati</taxon>
        <taxon>Bacillota</taxon>
        <taxon>Bacilli</taxon>
        <taxon>Lactobacillales</taxon>
        <taxon>Enterococcaceae</taxon>
        <taxon>Enterococcus</taxon>
    </lineage>
</organism>
<dbReference type="RefSeq" id="WP_016627260.1">
    <property type="nucleotide sequence ID" value="NZ_KE351867.1"/>
</dbReference>
<comment type="caution">
    <text evidence="2">The sequence shown here is derived from an EMBL/GenBank/DDBJ whole genome shotgun (WGS) entry which is preliminary data.</text>
</comment>
<dbReference type="EMBL" id="ATIR01000037">
    <property type="protein sequence ID" value="EPI09171.1"/>
    <property type="molecule type" value="Genomic_DNA"/>
</dbReference>
<evidence type="ECO:0000313" key="3">
    <source>
        <dbReference type="Proteomes" id="UP000015750"/>
    </source>
</evidence>
<dbReference type="Proteomes" id="UP000015750">
    <property type="component" value="Unassembled WGS sequence"/>
</dbReference>
<feature type="region of interest" description="Disordered" evidence="1">
    <location>
        <begin position="96"/>
        <end position="116"/>
    </location>
</feature>
<dbReference type="InterPro" id="IPR025233">
    <property type="entry name" value="DUF4176"/>
</dbReference>
<reference evidence="2 3" key="1">
    <citation type="submission" date="2013-06" db="EMBL/GenBank/DDBJ databases">
        <authorList>
            <person name="Weinstock G."/>
            <person name="Sodergren E."/>
            <person name="Lobos E.A."/>
            <person name="Fulton L."/>
            <person name="Fulton R."/>
            <person name="Courtney L."/>
            <person name="Fronick C."/>
            <person name="O'Laughlin M."/>
            <person name="Godfrey J."/>
            <person name="Wilson R.M."/>
            <person name="Miner T."/>
            <person name="Farmer C."/>
            <person name="Delehaunty K."/>
            <person name="Cordes M."/>
            <person name="Minx P."/>
            <person name="Tomlinson C."/>
            <person name="Chen J."/>
            <person name="Wollam A."/>
            <person name="Pepin K.H."/>
            <person name="Bhonagiri V."/>
            <person name="Zhang X."/>
            <person name="Warren W."/>
            <person name="Mitreva M."/>
            <person name="Mardis E.R."/>
            <person name="Wilson R.K."/>
        </authorList>
    </citation>
    <scope>NUCLEOTIDE SEQUENCE [LARGE SCALE GENOMIC DNA]</scope>
    <source>
        <strain evidence="2 3">RP2S-4</strain>
    </source>
</reference>
<evidence type="ECO:0000313" key="2">
    <source>
        <dbReference type="EMBL" id="EPI09171.1"/>
    </source>
</evidence>
<dbReference type="AlphaFoldDB" id="A0ABC9TM20"/>
<evidence type="ECO:0000256" key="1">
    <source>
        <dbReference type="SAM" id="MobiDB-lite"/>
    </source>
</evidence>
<accession>A0ABC9TM20</accession>
<evidence type="ECO:0008006" key="4">
    <source>
        <dbReference type="Google" id="ProtNLM"/>
    </source>
</evidence>
<dbReference type="Pfam" id="PF13780">
    <property type="entry name" value="DUF4176"/>
    <property type="match status" value="1"/>
</dbReference>
<gene>
    <name evidence="2" type="ORF">D358_01262</name>
</gene>
<proteinExistence type="predicted"/>
<feature type="compositionally biased region" description="Polar residues" evidence="1">
    <location>
        <begin position="96"/>
        <end position="113"/>
    </location>
</feature>
<sequence length="136" mass="15309">MSEKLTTPFLPLGSMVYLEDKDAYGTMLFLIVARAIASNEHGEIISRYKVAPHPFGDIPSEQIFSIKSGDISEVVFEGFSNEDDNQFLEDLIGQMTNAKSNPTTPQTKSTVIPESQEVEEVEKEKLKADPFYKFRK</sequence>
<protein>
    <recommendedName>
        <fullName evidence="4">DUF4176 domain-containing protein</fullName>
    </recommendedName>
</protein>
<name>A0ABC9TM20_ENTFL</name>